<evidence type="ECO:0000313" key="2">
    <source>
        <dbReference type="Proteomes" id="UP000000715"/>
    </source>
</evidence>
<dbReference type="GO" id="GO:0016301">
    <property type="term" value="F:kinase activity"/>
    <property type="evidence" value="ECO:0007669"/>
    <property type="project" value="UniProtKB-KW"/>
</dbReference>
<keyword evidence="2" id="KW-1185">Reference proteome</keyword>
<organism evidence="2 3">
    <name type="scientific">Mustela putorius furo</name>
    <name type="common">European domestic ferret</name>
    <name type="synonym">Mustela furo</name>
    <dbReference type="NCBI Taxonomy" id="9669"/>
    <lineage>
        <taxon>Eukaryota</taxon>
        <taxon>Metazoa</taxon>
        <taxon>Chordata</taxon>
        <taxon>Craniata</taxon>
        <taxon>Vertebrata</taxon>
        <taxon>Euteleostomi</taxon>
        <taxon>Mammalia</taxon>
        <taxon>Eutheria</taxon>
        <taxon>Laurasiatheria</taxon>
        <taxon>Carnivora</taxon>
        <taxon>Caniformia</taxon>
        <taxon>Musteloidea</taxon>
        <taxon>Mustelidae</taxon>
        <taxon>Mustelinae</taxon>
        <taxon>Mustela</taxon>
    </lineage>
</organism>
<evidence type="ECO:0000256" key="1">
    <source>
        <dbReference type="SAM" id="MobiDB-lite"/>
    </source>
</evidence>
<sequence>MSTTGLQKGEQREDHGLRARFRRISAYLPAGAEGAENHLSPAHGVFVSAVFSLGRGEPLYILAGQQGEDACPGESPESQLVCLGESWVAEEHAATEGAAGVSGSRRWAQGGRGGGGGGVRAALSMVSFRPQQSALGPGLEAAGGGERAHLRRGDRGRLQVSPEKLENRSAAPGSSEKGSAAGGDASESDILWVDGEDGLSLIHPCSEPYL</sequence>
<keyword evidence="3" id="KW-0418">Kinase</keyword>
<gene>
    <name evidence="3" type="primary">LOC101672697</name>
</gene>
<name>A0A8U0NU18_MUSPF</name>
<accession>A0A8U0NU18</accession>
<evidence type="ECO:0000313" key="3">
    <source>
        <dbReference type="RefSeq" id="XP_012910813.1"/>
    </source>
</evidence>
<dbReference type="GeneID" id="101672697"/>
<dbReference type="KEGG" id="mpuf:101672697"/>
<feature type="compositionally biased region" description="Basic and acidic residues" evidence="1">
    <location>
        <begin position="146"/>
        <end position="167"/>
    </location>
</feature>
<feature type="region of interest" description="Disordered" evidence="1">
    <location>
        <begin position="134"/>
        <end position="186"/>
    </location>
</feature>
<proteinExistence type="predicted"/>
<dbReference type="RefSeq" id="XP_012910813.1">
    <property type="nucleotide sequence ID" value="XM_013055359.2"/>
</dbReference>
<dbReference type="OrthoDB" id="9683103at2759"/>
<keyword evidence="3" id="KW-0808">Transferase</keyword>
<dbReference type="AlphaFoldDB" id="A0A8U0NU18"/>
<dbReference type="Proteomes" id="UP000000715">
    <property type="component" value="Unplaced"/>
</dbReference>
<reference evidence="3" key="1">
    <citation type="submission" date="2025-08" db="UniProtKB">
        <authorList>
            <consortium name="RefSeq"/>
        </authorList>
    </citation>
    <scope>IDENTIFICATION</scope>
    <source>
        <tissue evidence="3">Brain</tissue>
    </source>
</reference>
<protein>
    <submittedName>
        <fullName evidence="3">Leukocyte tyrosine kinase receptor</fullName>
    </submittedName>
</protein>
<keyword evidence="3" id="KW-0675">Receptor</keyword>